<keyword evidence="5" id="KW-1185">Reference proteome</keyword>
<dbReference type="PROSITE" id="PS51375">
    <property type="entry name" value="PPR"/>
    <property type="match status" value="1"/>
</dbReference>
<proteinExistence type="predicted"/>
<sequence length="207" mass="22412">MRPFKPTAGASTPADARMVKAGSDPSTYRLELHFNHLVSSGRLAAAGKVLDQMPEKNTLYLRSLNRLELHLNYLVSSGRLAAARKVLDQMLEKSTLYLTLYLRFLNRILLGCSRPCDLAAAKALFSAAACRNAKTWTIMMSMLPADGRGSDAVLSLFRDMLREGEAPDDVTVTTVLNVPGCAAMSGHSIPWSPSSALAPVLSSVTRC</sequence>
<accession>A0A811P9F2</accession>
<dbReference type="Proteomes" id="UP000604825">
    <property type="component" value="Unassembled WGS sequence"/>
</dbReference>
<dbReference type="InterPro" id="IPR002885">
    <property type="entry name" value="PPR_rpt"/>
</dbReference>
<evidence type="ECO:0000256" key="1">
    <source>
        <dbReference type="ARBA" id="ARBA00022737"/>
    </source>
</evidence>
<dbReference type="EMBL" id="CAJGYO010000006">
    <property type="protein sequence ID" value="CAD6239165.1"/>
    <property type="molecule type" value="Genomic_DNA"/>
</dbReference>
<keyword evidence="2" id="KW-0809">Transit peptide</keyword>
<dbReference type="Gene3D" id="1.25.40.10">
    <property type="entry name" value="Tetratricopeptide repeat domain"/>
    <property type="match status" value="1"/>
</dbReference>
<reference evidence="4" key="1">
    <citation type="submission" date="2020-10" db="EMBL/GenBank/DDBJ databases">
        <authorList>
            <person name="Han B."/>
            <person name="Lu T."/>
            <person name="Zhao Q."/>
            <person name="Huang X."/>
            <person name="Zhao Y."/>
        </authorList>
    </citation>
    <scope>NUCLEOTIDE SEQUENCE</scope>
</reference>
<name>A0A811P9F2_9POAL</name>
<protein>
    <recommendedName>
        <fullName evidence="6">Pentatricopeptide repeat-containing protein</fullName>
    </recommendedName>
</protein>
<evidence type="ECO:0008006" key="6">
    <source>
        <dbReference type="Google" id="ProtNLM"/>
    </source>
</evidence>
<comment type="caution">
    <text evidence="4">The sequence shown here is derived from an EMBL/GenBank/DDBJ whole genome shotgun (WGS) entry which is preliminary data.</text>
</comment>
<feature type="repeat" description="PPR" evidence="3">
    <location>
        <begin position="132"/>
        <end position="167"/>
    </location>
</feature>
<evidence type="ECO:0000256" key="3">
    <source>
        <dbReference type="PROSITE-ProRule" id="PRU00708"/>
    </source>
</evidence>
<dbReference type="GO" id="GO:0009451">
    <property type="term" value="P:RNA modification"/>
    <property type="evidence" value="ECO:0007669"/>
    <property type="project" value="InterPro"/>
</dbReference>
<keyword evidence="1" id="KW-0677">Repeat</keyword>
<dbReference type="PANTHER" id="PTHR47926">
    <property type="entry name" value="PENTATRICOPEPTIDE REPEAT-CONTAINING PROTEIN"/>
    <property type="match status" value="1"/>
</dbReference>
<dbReference type="InterPro" id="IPR011990">
    <property type="entry name" value="TPR-like_helical_dom_sf"/>
</dbReference>
<evidence type="ECO:0000256" key="2">
    <source>
        <dbReference type="ARBA" id="ARBA00022946"/>
    </source>
</evidence>
<evidence type="ECO:0000313" key="4">
    <source>
        <dbReference type="EMBL" id="CAD6239165.1"/>
    </source>
</evidence>
<dbReference type="GO" id="GO:0003723">
    <property type="term" value="F:RNA binding"/>
    <property type="evidence" value="ECO:0007669"/>
    <property type="project" value="InterPro"/>
</dbReference>
<dbReference type="AlphaFoldDB" id="A0A811P9F2"/>
<organism evidence="4 5">
    <name type="scientific">Miscanthus lutarioriparius</name>
    <dbReference type="NCBI Taxonomy" id="422564"/>
    <lineage>
        <taxon>Eukaryota</taxon>
        <taxon>Viridiplantae</taxon>
        <taxon>Streptophyta</taxon>
        <taxon>Embryophyta</taxon>
        <taxon>Tracheophyta</taxon>
        <taxon>Spermatophyta</taxon>
        <taxon>Magnoliopsida</taxon>
        <taxon>Liliopsida</taxon>
        <taxon>Poales</taxon>
        <taxon>Poaceae</taxon>
        <taxon>PACMAD clade</taxon>
        <taxon>Panicoideae</taxon>
        <taxon>Andropogonodae</taxon>
        <taxon>Andropogoneae</taxon>
        <taxon>Saccharinae</taxon>
        <taxon>Miscanthus</taxon>
    </lineage>
</organism>
<gene>
    <name evidence="4" type="ORF">NCGR_LOCUS26192</name>
</gene>
<dbReference type="InterPro" id="IPR046960">
    <property type="entry name" value="PPR_At4g14850-like_plant"/>
</dbReference>
<evidence type="ECO:0000313" key="5">
    <source>
        <dbReference type="Proteomes" id="UP000604825"/>
    </source>
</evidence>